<dbReference type="RefSeq" id="XP_013022435.1">
    <property type="nucleotide sequence ID" value="XM_013166981.1"/>
</dbReference>
<dbReference type="AlphaFoldDB" id="S9W3N5"/>
<evidence type="ECO:0000313" key="2">
    <source>
        <dbReference type="Proteomes" id="UP000015464"/>
    </source>
</evidence>
<dbReference type="EMBL" id="KE546989">
    <property type="protein sequence ID" value="EPY52555.1"/>
    <property type="molecule type" value="Genomic_DNA"/>
</dbReference>
<keyword evidence="2" id="KW-1185">Reference proteome</keyword>
<dbReference type="InterPro" id="IPR005555">
    <property type="entry name" value="M-factor"/>
</dbReference>
<dbReference type="Proteomes" id="UP000015464">
    <property type="component" value="Unassembled WGS sequence"/>
</dbReference>
<gene>
    <name evidence="1" type="ORF">SPOG_01875</name>
</gene>
<accession>S9W3N5</accession>
<evidence type="ECO:0000313" key="1">
    <source>
        <dbReference type="EMBL" id="EPY52555.1"/>
    </source>
</evidence>
<proteinExistence type="predicted"/>
<name>S9W3N5_SCHCR</name>
<protein>
    <submittedName>
        <fullName evidence="1">Uncharacterized protein</fullName>
    </submittedName>
</protein>
<organism evidence="1 2">
    <name type="scientific">Schizosaccharomyces cryophilus (strain OY26 / ATCC MYA-4695 / CBS 11777 / NBRC 106824 / NRRL Y48691)</name>
    <name type="common">Fission yeast</name>
    <dbReference type="NCBI Taxonomy" id="653667"/>
    <lineage>
        <taxon>Eukaryota</taxon>
        <taxon>Fungi</taxon>
        <taxon>Dikarya</taxon>
        <taxon>Ascomycota</taxon>
        <taxon>Taphrinomycotina</taxon>
        <taxon>Schizosaccharomycetes</taxon>
        <taxon>Schizosaccharomycetales</taxon>
        <taxon>Schizosaccharomycetaceae</taxon>
        <taxon>Schizosaccharomyces</taxon>
    </lineage>
</organism>
<dbReference type="GO" id="GO:0000772">
    <property type="term" value="F:mating pheromone activity"/>
    <property type="evidence" value="ECO:0007669"/>
    <property type="project" value="InterPro"/>
</dbReference>
<dbReference type="HOGENOM" id="CLU_1696509_0_0_1"/>
<dbReference type="Pfam" id="PF03855">
    <property type="entry name" value="M-factor"/>
    <property type="match status" value="1"/>
</dbReference>
<dbReference type="GeneID" id="25036201"/>
<reference evidence="1 2" key="1">
    <citation type="journal article" date="2011" name="Science">
        <title>Comparative functional genomics of the fission yeasts.</title>
        <authorList>
            <person name="Rhind N."/>
            <person name="Chen Z."/>
            <person name="Yassour M."/>
            <person name="Thompson D.A."/>
            <person name="Haas B.J."/>
            <person name="Habib N."/>
            <person name="Wapinski I."/>
            <person name="Roy S."/>
            <person name="Lin M.F."/>
            <person name="Heiman D.I."/>
            <person name="Young S.K."/>
            <person name="Furuya K."/>
            <person name="Guo Y."/>
            <person name="Pidoux A."/>
            <person name="Chen H.M."/>
            <person name="Robbertse B."/>
            <person name="Goldberg J.M."/>
            <person name="Aoki K."/>
            <person name="Bayne E.H."/>
            <person name="Berlin A.M."/>
            <person name="Desjardins C.A."/>
            <person name="Dobbs E."/>
            <person name="Dukaj L."/>
            <person name="Fan L."/>
            <person name="FitzGerald M.G."/>
            <person name="French C."/>
            <person name="Gujja S."/>
            <person name="Hansen K."/>
            <person name="Keifenheim D."/>
            <person name="Levin J.Z."/>
            <person name="Mosher R.A."/>
            <person name="Mueller C.A."/>
            <person name="Pfiffner J."/>
            <person name="Priest M."/>
            <person name="Russ C."/>
            <person name="Smialowska A."/>
            <person name="Swoboda P."/>
            <person name="Sykes S.M."/>
            <person name="Vaughn M."/>
            <person name="Vengrova S."/>
            <person name="Yoder R."/>
            <person name="Zeng Q."/>
            <person name="Allshire R."/>
            <person name="Baulcombe D."/>
            <person name="Birren B.W."/>
            <person name="Brown W."/>
            <person name="Ekwall K."/>
            <person name="Kellis M."/>
            <person name="Leatherwood J."/>
            <person name="Levin H."/>
            <person name="Margalit H."/>
            <person name="Martienssen R."/>
            <person name="Nieduszynski C.A."/>
            <person name="Spatafora J.W."/>
            <person name="Friedman N."/>
            <person name="Dalgaard J.Z."/>
            <person name="Baumann P."/>
            <person name="Niki H."/>
            <person name="Regev A."/>
            <person name="Nusbaum C."/>
        </authorList>
    </citation>
    <scope>NUCLEOTIDE SEQUENCE [LARGE SCALE GENOMIC DNA]</scope>
    <source>
        <strain evidence="2">OY26 / ATCC MYA-4695 / CBS 11777 / NBRC 106824 / NRRL Y48691</strain>
    </source>
</reference>
<sequence>MHQLEHVFSSAIISYTKTLLYSLVSTSYLCHFRWLANSIATFNSFGQWYSLLKKNGIKYQQSRGPDRSAPPTKKVYIWAFERIILHPKPDLVTFHFTVFCYTLLHSYFFNMDAMNNTPATSNSSSLVNNAPSKPTVTTSGAYWYQPKPPAMCVIA</sequence>